<accession>A0AAN6FZN4</accession>
<gene>
    <name evidence="5" type="ORF">LTR82_002143</name>
</gene>
<dbReference type="EMBL" id="JASUXU010000003">
    <property type="protein sequence ID" value="KAK0327380.1"/>
    <property type="molecule type" value="Genomic_DNA"/>
</dbReference>
<feature type="domain" description="Enoyl reductase (ER)" evidence="4">
    <location>
        <begin position="12"/>
        <end position="336"/>
    </location>
</feature>
<reference evidence="5" key="1">
    <citation type="submission" date="2021-12" db="EMBL/GenBank/DDBJ databases">
        <title>Black yeast isolated from Biological Soil Crust.</title>
        <authorList>
            <person name="Kurbessoian T."/>
        </authorList>
    </citation>
    <scope>NUCLEOTIDE SEQUENCE</scope>
    <source>
        <strain evidence="5">CCFEE 5208</strain>
    </source>
</reference>
<name>A0AAN6FZN4_9PEZI</name>
<dbReference type="CDD" id="cd08249">
    <property type="entry name" value="enoyl_reductase_like"/>
    <property type="match status" value="1"/>
</dbReference>
<dbReference type="Proteomes" id="UP001168146">
    <property type="component" value="Unassembled WGS sequence"/>
</dbReference>
<comment type="similarity">
    <text evidence="1">Belongs to the zinc-containing alcohol dehydrogenase family.</text>
</comment>
<dbReference type="InterPro" id="IPR036291">
    <property type="entry name" value="NAD(P)-bd_dom_sf"/>
</dbReference>
<evidence type="ECO:0000256" key="1">
    <source>
        <dbReference type="ARBA" id="ARBA00008072"/>
    </source>
</evidence>
<dbReference type="InterPro" id="IPR020843">
    <property type="entry name" value="ER"/>
</dbReference>
<organism evidence="5 6">
    <name type="scientific">Friedmanniomyces endolithicus</name>
    <dbReference type="NCBI Taxonomy" id="329885"/>
    <lineage>
        <taxon>Eukaryota</taxon>
        <taxon>Fungi</taxon>
        <taxon>Dikarya</taxon>
        <taxon>Ascomycota</taxon>
        <taxon>Pezizomycotina</taxon>
        <taxon>Dothideomycetes</taxon>
        <taxon>Dothideomycetidae</taxon>
        <taxon>Mycosphaerellales</taxon>
        <taxon>Teratosphaeriaceae</taxon>
        <taxon>Friedmanniomyces</taxon>
    </lineage>
</organism>
<sequence>MLEQNHGLLREGTSHAVLRPLPIPKLRNDYVLIRTEAIALNPTDWTTLDAKGDDGTIAGCDFAGVVEEVGDAVTKPFAKGDRVTGFAHGGNDEYHEDGAFARYITAKGDMLMRIPDGAGFESAATVAVGIGTLGYGLYHILDLPLPDTSATPSLEPVLIYGGSTATGTLAVQFAKLSGRKVLTTCSAKHFGLMKERGADLVYDYRDPNIGKQIHKDTDGELTTVFDTMGVDSSAAICADAFGSQGGMYCSLLPVEVARKDVKSIFFLGYDLKGESYIFEGDTYPAKPEMLEWSKKFTTLAEKLWVEGKWVPHPVSVKGGGLLGAVEGMQRMREGTGPSGEKWVYRVEETEWLESSAEK</sequence>
<dbReference type="Pfam" id="PF08240">
    <property type="entry name" value="ADH_N"/>
    <property type="match status" value="1"/>
</dbReference>
<dbReference type="InterPro" id="IPR047122">
    <property type="entry name" value="Trans-enoyl_RdTase-like"/>
</dbReference>
<dbReference type="InterPro" id="IPR013154">
    <property type="entry name" value="ADH-like_N"/>
</dbReference>
<dbReference type="GO" id="GO:0016651">
    <property type="term" value="F:oxidoreductase activity, acting on NAD(P)H"/>
    <property type="evidence" value="ECO:0007669"/>
    <property type="project" value="InterPro"/>
</dbReference>
<proteinExistence type="inferred from homology"/>
<evidence type="ECO:0000313" key="5">
    <source>
        <dbReference type="EMBL" id="KAK0327380.1"/>
    </source>
</evidence>
<dbReference type="InterPro" id="IPR011032">
    <property type="entry name" value="GroES-like_sf"/>
</dbReference>
<dbReference type="SUPFAM" id="SSF50129">
    <property type="entry name" value="GroES-like"/>
    <property type="match status" value="1"/>
</dbReference>
<protein>
    <recommendedName>
        <fullName evidence="4">Enoyl reductase (ER) domain-containing protein</fullName>
    </recommendedName>
</protein>
<evidence type="ECO:0000256" key="2">
    <source>
        <dbReference type="ARBA" id="ARBA00011245"/>
    </source>
</evidence>
<dbReference type="SMART" id="SM00829">
    <property type="entry name" value="PKS_ER"/>
    <property type="match status" value="1"/>
</dbReference>
<dbReference type="AlphaFoldDB" id="A0AAN6FZN4"/>
<evidence type="ECO:0000313" key="6">
    <source>
        <dbReference type="Proteomes" id="UP001168146"/>
    </source>
</evidence>
<dbReference type="PANTHER" id="PTHR45348">
    <property type="entry name" value="HYPOTHETICAL OXIDOREDUCTASE (EUROFUNG)"/>
    <property type="match status" value="1"/>
</dbReference>
<evidence type="ECO:0000256" key="3">
    <source>
        <dbReference type="ARBA" id="ARBA00023002"/>
    </source>
</evidence>
<evidence type="ECO:0000259" key="4">
    <source>
        <dbReference type="SMART" id="SM00829"/>
    </source>
</evidence>
<dbReference type="Pfam" id="PF00107">
    <property type="entry name" value="ADH_zinc_N"/>
    <property type="match status" value="1"/>
</dbReference>
<dbReference type="InterPro" id="IPR013149">
    <property type="entry name" value="ADH-like_C"/>
</dbReference>
<keyword evidence="3" id="KW-0560">Oxidoreductase</keyword>
<dbReference type="Gene3D" id="3.90.180.10">
    <property type="entry name" value="Medium-chain alcohol dehydrogenases, catalytic domain"/>
    <property type="match status" value="1"/>
</dbReference>
<dbReference type="PANTHER" id="PTHR45348:SF2">
    <property type="entry name" value="ZINC-TYPE ALCOHOL DEHYDROGENASE-LIKE PROTEIN C2E1P3.01"/>
    <property type="match status" value="1"/>
</dbReference>
<comment type="caution">
    <text evidence="5">The sequence shown here is derived from an EMBL/GenBank/DDBJ whole genome shotgun (WGS) entry which is preliminary data.</text>
</comment>
<dbReference type="SUPFAM" id="SSF51735">
    <property type="entry name" value="NAD(P)-binding Rossmann-fold domains"/>
    <property type="match status" value="1"/>
</dbReference>
<comment type="subunit">
    <text evidence="2">Monomer.</text>
</comment>
<dbReference type="Gene3D" id="3.40.50.720">
    <property type="entry name" value="NAD(P)-binding Rossmann-like Domain"/>
    <property type="match status" value="1"/>
</dbReference>